<reference evidence="1" key="1">
    <citation type="journal article" date="2007" name="PLoS ONE">
        <title>The first genome sequence of an elite grapevine cultivar (Pinot noir Vitis vinifera L.): coping with a highly heterozygous genome.</title>
        <authorList>
            <person name="Velasco R."/>
            <person name="Zharkikh A."/>
            <person name="Troggio M."/>
            <person name="Cartwright D.A."/>
            <person name="Cestaro A."/>
            <person name="Pruss D."/>
            <person name="Pindo M."/>
            <person name="FitzGerald L.M."/>
            <person name="Vezzulli S."/>
            <person name="Reid J."/>
            <person name="Malacarne G."/>
            <person name="Iliev D."/>
            <person name="Coppola G."/>
            <person name="Wardell B."/>
            <person name="Micheletti D."/>
            <person name="Macalma T."/>
            <person name="Facci M."/>
            <person name="Mitchell J.T."/>
            <person name="Perazzolli M."/>
            <person name="Eldredge G."/>
            <person name="Gatto P."/>
            <person name="Oyzerski R."/>
            <person name="Moretto M."/>
            <person name="Gutin N."/>
            <person name="Stefanini M."/>
            <person name="Chen Y."/>
            <person name="Segala C."/>
            <person name="Davenport C."/>
            <person name="Dematte L."/>
            <person name="Mraz A."/>
            <person name="Battilana J."/>
            <person name="Stormo K."/>
            <person name="Costa F."/>
            <person name="Tao Q."/>
            <person name="Si-Ammour A."/>
            <person name="Harkins T."/>
            <person name="Lackey A."/>
            <person name="Perbost C."/>
            <person name="Taillon B."/>
            <person name="Stella A."/>
            <person name="Solovyev V."/>
            <person name="Fawcett J.A."/>
            <person name="Sterck L."/>
            <person name="Vandepoele K."/>
            <person name="Grando S.M."/>
            <person name="Toppo S."/>
            <person name="Moser C."/>
            <person name="Lanchbury J."/>
            <person name="Bogden R."/>
            <person name="Skolnick M."/>
            <person name="Sgaramella V."/>
            <person name="Bhatnagar S.K."/>
            <person name="Fontana P."/>
            <person name="Gutin A."/>
            <person name="Van de Peer Y."/>
            <person name="Salamini F."/>
            <person name="Viola R."/>
        </authorList>
    </citation>
    <scope>NUCLEOTIDE SEQUENCE</scope>
</reference>
<gene>
    <name evidence="1" type="ORF">VITISV_010560</name>
</gene>
<dbReference type="AlphaFoldDB" id="A5BLE9"/>
<dbReference type="PANTHER" id="PTHR33181:SF7">
    <property type="entry name" value="OS07G0572400 PROTEIN"/>
    <property type="match status" value="1"/>
</dbReference>
<dbReference type="ExpressionAtlas" id="A5BLE9">
    <property type="expression patterns" value="baseline and differential"/>
</dbReference>
<dbReference type="EMBL" id="AM463557">
    <property type="protein sequence ID" value="CAN65780.1"/>
    <property type="molecule type" value="Genomic_DNA"/>
</dbReference>
<name>A5BLE9_VITVI</name>
<accession>A5BLE9</accession>
<dbReference type="PANTHER" id="PTHR33181">
    <property type="entry name" value="OS01G0778500 PROTEIN"/>
    <property type="match status" value="1"/>
</dbReference>
<proteinExistence type="predicted"/>
<sequence>MAASCSFHAHAHFVHDVLSTSRVSRCLLGGGMRFRMVTCALPSVHGLRAVASMEKWGFVSGHPLNVRAKFGGLKKKTSGCGDRGKEERRREMGVQSLFIDAWIREAQEASRLVENLEIKIENNPQQALGDTARSNLFDLGIKLDRLESLLHNPPSKPILLLLEWIYRTDRDLDFRWKMLSNIQLRTRVVFQSLYALPSKERSGNLATGDAKETSATDIDHTKVTFSQEDLELLMPLITDDATRSQLQLYSLSAHLNDSMLRFHKYEAAFDWFFTSEAMEEIRQSCRGIYILYEDVKSCQYEDVQILWSILVESNAPTLPSKQ</sequence>
<evidence type="ECO:0000313" key="1">
    <source>
        <dbReference type="EMBL" id="CAN65780.1"/>
    </source>
</evidence>
<organism evidence="1">
    <name type="scientific">Vitis vinifera</name>
    <name type="common">Grape</name>
    <dbReference type="NCBI Taxonomy" id="29760"/>
    <lineage>
        <taxon>Eukaryota</taxon>
        <taxon>Viridiplantae</taxon>
        <taxon>Streptophyta</taxon>
        <taxon>Embryophyta</taxon>
        <taxon>Tracheophyta</taxon>
        <taxon>Spermatophyta</taxon>
        <taxon>Magnoliopsida</taxon>
        <taxon>eudicotyledons</taxon>
        <taxon>Gunneridae</taxon>
        <taxon>Pentapetalae</taxon>
        <taxon>rosids</taxon>
        <taxon>Vitales</taxon>
        <taxon>Vitaceae</taxon>
        <taxon>Viteae</taxon>
        <taxon>Vitis</taxon>
    </lineage>
</organism>
<protein>
    <submittedName>
        <fullName evidence="1">Uncharacterized protein</fullName>
    </submittedName>
</protein>